<dbReference type="InterPro" id="IPR004316">
    <property type="entry name" value="SWEET_rpt"/>
</dbReference>
<evidence type="ECO:0000256" key="2">
    <source>
        <dbReference type="ARBA" id="ARBA00004653"/>
    </source>
</evidence>
<keyword evidence="15" id="KW-1185">Reference proteome</keyword>
<evidence type="ECO:0000256" key="10">
    <source>
        <dbReference type="ARBA" id="ARBA00022989"/>
    </source>
</evidence>
<dbReference type="FunFam" id="1.20.1280.290:FF:000004">
    <property type="entry name" value="Sugar transporter SWEET"/>
    <property type="match status" value="1"/>
</dbReference>
<feature type="transmembrane region" description="Helical" evidence="13">
    <location>
        <begin position="45"/>
        <end position="67"/>
    </location>
</feature>
<dbReference type="AlphaFoldDB" id="A0A9N8EKI3"/>
<keyword evidence="11" id="KW-0333">Golgi apparatus</keyword>
<evidence type="ECO:0000256" key="9">
    <source>
        <dbReference type="ARBA" id="ARBA00022737"/>
    </source>
</evidence>
<dbReference type="GO" id="GO:0005886">
    <property type="term" value="C:plasma membrane"/>
    <property type="evidence" value="ECO:0007669"/>
    <property type="project" value="UniProtKB-SubCell"/>
</dbReference>
<comment type="caution">
    <text evidence="14">The sequence shown here is derived from an EMBL/GenBank/DDBJ whole genome shotgun (WGS) entry which is preliminary data.</text>
</comment>
<dbReference type="EMBL" id="CAICTM010001147">
    <property type="protein sequence ID" value="CAB9520951.1"/>
    <property type="molecule type" value="Genomic_DNA"/>
</dbReference>
<keyword evidence="8 13" id="KW-0812">Transmembrane</keyword>
<dbReference type="PANTHER" id="PTHR10791">
    <property type="entry name" value="RAG1-ACTIVATING PROTEIN 1"/>
    <property type="match status" value="1"/>
</dbReference>
<dbReference type="Pfam" id="PF03083">
    <property type="entry name" value="MtN3_slv"/>
    <property type="match status" value="2"/>
</dbReference>
<dbReference type="InterPro" id="IPR047664">
    <property type="entry name" value="SWEET"/>
</dbReference>
<dbReference type="PANTHER" id="PTHR10791:SF30">
    <property type="entry name" value="SUGAR TRANSPORTER SWEET1"/>
    <property type="match status" value="1"/>
</dbReference>
<comment type="subcellular location">
    <subcellularLocation>
        <location evidence="1">Cell membrane</location>
        <topology evidence="1">Multi-pass membrane protein</topology>
    </subcellularLocation>
    <subcellularLocation>
        <location evidence="2">Golgi apparatus membrane</location>
        <topology evidence="2">Multi-pass membrane protein</topology>
    </subcellularLocation>
</comment>
<accession>A0A9N8EKI3</accession>
<evidence type="ECO:0000256" key="13">
    <source>
        <dbReference type="SAM" id="Phobius"/>
    </source>
</evidence>
<name>A0A9N8EKI3_9STRA</name>
<dbReference type="GO" id="GO:0000139">
    <property type="term" value="C:Golgi membrane"/>
    <property type="evidence" value="ECO:0007669"/>
    <property type="project" value="UniProtKB-SubCell"/>
</dbReference>
<feature type="transmembrane region" description="Helical" evidence="13">
    <location>
        <begin position="182"/>
        <end position="201"/>
    </location>
</feature>
<evidence type="ECO:0000313" key="15">
    <source>
        <dbReference type="Proteomes" id="UP001153069"/>
    </source>
</evidence>
<keyword evidence="5" id="KW-0813">Transport</keyword>
<evidence type="ECO:0000256" key="1">
    <source>
        <dbReference type="ARBA" id="ARBA00004651"/>
    </source>
</evidence>
<evidence type="ECO:0000256" key="8">
    <source>
        <dbReference type="ARBA" id="ARBA00022692"/>
    </source>
</evidence>
<feature type="transmembrane region" description="Helical" evidence="13">
    <location>
        <begin position="12"/>
        <end position="33"/>
    </location>
</feature>
<keyword evidence="10 13" id="KW-1133">Transmembrane helix</keyword>
<dbReference type="OrthoDB" id="409725at2759"/>
<evidence type="ECO:0000256" key="11">
    <source>
        <dbReference type="ARBA" id="ARBA00023034"/>
    </source>
</evidence>
<feature type="transmembrane region" description="Helical" evidence="13">
    <location>
        <begin position="147"/>
        <end position="170"/>
    </location>
</feature>
<evidence type="ECO:0000256" key="3">
    <source>
        <dbReference type="ARBA" id="ARBA00007809"/>
    </source>
</evidence>
<evidence type="ECO:0000313" key="14">
    <source>
        <dbReference type="EMBL" id="CAB9520951.1"/>
    </source>
</evidence>
<evidence type="ECO:0000256" key="12">
    <source>
        <dbReference type="ARBA" id="ARBA00023136"/>
    </source>
</evidence>
<keyword evidence="12 13" id="KW-0472">Membrane</keyword>
<dbReference type="Proteomes" id="UP001153069">
    <property type="component" value="Unassembled WGS sequence"/>
</dbReference>
<feature type="transmembrane region" description="Helical" evidence="13">
    <location>
        <begin position="73"/>
        <end position="91"/>
    </location>
</feature>
<keyword evidence="9" id="KW-0677">Repeat</keyword>
<keyword evidence="7 14" id="KW-0762">Sugar transport</keyword>
<reference evidence="14" key="1">
    <citation type="submission" date="2020-06" db="EMBL/GenBank/DDBJ databases">
        <authorList>
            <consortium name="Plant Systems Biology data submission"/>
        </authorList>
    </citation>
    <scope>NUCLEOTIDE SEQUENCE</scope>
    <source>
        <strain evidence="14">D6</strain>
    </source>
</reference>
<evidence type="ECO:0000256" key="6">
    <source>
        <dbReference type="ARBA" id="ARBA00022475"/>
    </source>
</evidence>
<comment type="similarity">
    <text evidence="3">Belongs to the SWEET sugar transporter family.</text>
</comment>
<evidence type="ECO:0000256" key="7">
    <source>
        <dbReference type="ARBA" id="ARBA00022597"/>
    </source>
</evidence>
<evidence type="ECO:0000256" key="5">
    <source>
        <dbReference type="ARBA" id="ARBA00022448"/>
    </source>
</evidence>
<evidence type="ECO:0000256" key="4">
    <source>
        <dbReference type="ARBA" id="ARBA00021741"/>
    </source>
</evidence>
<feature type="transmembrane region" description="Helical" evidence="13">
    <location>
        <begin position="123"/>
        <end position="141"/>
    </location>
</feature>
<proteinExistence type="inferred from homology"/>
<sequence>MSAVEGSAMLTSFINFCGQGAPIASIGCYLAPIPTIRDVTMTGTVGSLPLLPYSAMVSNAFMWTIYGVLKKEYALWSCNGVGCVLAAYYCLQFTSHIPKAKQTSILQASTPTLPGTVQQHAQAVAAVIGITSLMAIFQPFANTANLIGNVAVLFCILMFASPLSVIRVVLQTKSAKSIPLPFTVLTCVNCFMWVIFGWFKLNDVNVYLPNILGLTFGLIQVALKVQFGDKDGLPMSTSGIAP</sequence>
<gene>
    <name evidence="14" type="ORF">SEMRO_1149_G246590.1</name>
</gene>
<feature type="transmembrane region" description="Helical" evidence="13">
    <location>
        <begin position="207"/>
        <end position="225"/>
    </location>
</feature>
<keyword evidence="6" id="KW-1003">Cell membrane</keyword>
<dbReference type="Gene3D" id="1.20.1280.290">
    <property type="match status" value="2"/>
</dbReference>
<protein>
    <recommendedName>
        <fullName evidence="4">Sugar transporter SWEET1</fullName>
    </recommendedName>
</protein>
<organism evidence="14 15">
    <name type="scientific">Seminavis robusta</name>
    <dbReference type="NCBI Taxonomy" id="568900"/>
    <lineage>
        <taxon>Eukaryota</taxon>
        <taxon>Sar</taxon>
        <taxon>Stramenopiles</taxon>
        <taxon>Ochrophyta</taxon>
        <taxon>Bacillariophyta</taxon>
        <taxon>Bacillariophyceae</taxon>
        <taxon>Bacillariophycidae</taxon>
        <taxon>Naviculales</taxon>
        <taxon>Naviculaceae</taxon>
        <taxon>Seminavis</taxon>
    </lineage>
</organism>
<dbReference type="GO" id="GO:0051119">
    <property type="term" value="F:sugar transmembrane transporter activity"/>
    <property type="evidence" value="ECO:0007669"/>
    <property type="project" value="InterPro"/>
</dbReference>